<evidence type="ECO:0000256" key="2">
    <source>
        <dbReference type="PIRNR" id="PIRNR028739"/>
    </source>
</evidence>
<gene>
    <name evidence="4" type="ORF">TCLT_LOCUS2805</name>
</gene>
<feature type="transmembrane region" description="Helical" evidence="3">
    <location>
        <begin position="379"/>
        <end position="402"/>
    </location>
</feature>
<evidence type="ECO:0000256" key="3">
    <source>
        <dbReference type="SAM" id="Phobius"/>
    </source>
</evidence>
<feature type="transmembrane region" description="Helical" evidence="3">
    <location>
        <begin position="298"/>
        <end position="317"/>
    </location>
</feature>
<dbReference type="OMA" id="DIWACYA"/>
<feature type="transmembrane region" description="Helical" evidence="3">
    <location>
        <begin position="324"/>
        <end position="341"/>
    </location>
</feature>
<evidence type="ECO:0000256" key="1">
    <source>
        <dbReference type="ARBA" id="ARBA00005773"/>
    </source>
</evidence>
<dbReference type="NCBIfam" id="TIGR00806">
    <property type="entry name" value="rfc"/>
    <property type="match status" value="1"/>
</dbReference>
<keyword evidence="2" id="KW-0813">Transport</keyword>
<keyword evidence="5" id="KW-1185">Reference proteome</keyword>
<feature type="transmembrane region" description="Helical" evidence="3">
    <location>
        <begin position="102"/>
        <end position="121"/>
    </location>
</feature>
<dbReference type="Proteomes" id="UP000276776">
    <property type="component" value="Unassembled WGS sequence"/>
</dbReference>
<dbReference type="Pfam" id="PF01770">
    <property type="entry name" value="Folate_carrier"/>
    <property type="match status" value="1"/>
</dbReference>
<protein>
    <submittedName>
        <fullName evidence="6">Thiamine transporter 2</fullName>
    </submittedName>
</protein>
<keyword evidence="3" id="KW-0812">Transmembrane</keyword>
<dbReference type="AlphaFoldDB" id="A0A0N5CRF4"/>
<feature type="transmembrane region" description="Helical" evidence="3">
    <location>
        <begin position="165"/>
        <end position="184"/>
    </location>
</feature>
<dbReference type="GO" id="GO:0005886">
    <property type="term" value="C:plasma membrane"/>
    <property type="evidence" value="ECO:0007669"/>
    <property type="project" value="UniProtKB-UniRule"/>
</dbReference>
<evidence type="ECO:0000313" key="5">
    <source>
        <dbReference type="Proteomes" id="UP000276776"/>
    </source>
</evidence>
<feature type="transmembrane region" description="Helical" evidence="3">
    <location>
        <begin position="133"/>
        <end position="153"/>
    </location>
</feature>
<dbReference type="OrthoDB" id="18814at2759"/>
<organism evidence="6">
    <name type="scientific">Thelazia callipaeda</name>
    <name type="common">Oriental eyeworm</name>
    <name type="synonym">Parasitic nematode</name>
    <dbReference type="NCBI Taxonomy" id="103827"/>
    <lineage>
        <taxon>Eukaryota</taxon>
        <taxon>Metazoa</taxon>
        <taxon>Ecdysozoa</taxon>
        <taxon>Nematoda</taxon>
        <taxon>Chromadorea</taxon>
        <taxon>Rhabditida</taxon>
        <taxon>Spirurina</taxon>
        <taxon>Spiruromorpha</taxon>
        <taxon>Thelazioidea</taxon>
        <taxon>Thelaziidae</taxon>
        <taxon>Thelazia</taxon>
    </lineage>
</organism>
<dbReference type="PIRSF" id="PIRSF028739">
    <property type="entry name" value="Folate_carrier"/>
    <property type="match status" value="1"/>
</dbReference>
<dbReference type="EMBL" id="UYYF01000712">
    <property type="protein sequence ID" value="VDM98951.1"/>
    <property type="molecule type" value="Genomic_DNA"/>
</dbReference>
<dbReference type="InterPro" id="IPR002666">
    <property type="entry name" value="Folate_carrier"/>
</dbReference>
<feature type="transmembrane region" description="Helical" evidence="3">
    <location>
        <begin position="422"/>
        <end position="444"/>
    </location>
</feature>
<dbReference type="SUPFAM" id="SSF103473">
    <property type="entry name" value="MFS general substrate transporter"/>
    <property type="match status" value="1"/>
</dbReference>
<comment type="subcellular location">
    <subcellularLocation>
        <location evidence="2">Membrane</location>
        <topology evidence="2">Multi-pass membrane protein</topology>
    </subcellularLocation>
</comment>
<feature type="transmembrane region" description="Helical" evidence="3">
    <location>
        <begin position="347"/>
        <end position="367"/>
    </location>
</feature>
<dbReference type="PANTHER" id="PTHR10686:SF20">
    <property type="entry name" value="FOLATE TRANSPORTER 1"/>
    <property type="match status" value="1"/>
</dbReference>
<name>A0A0N5CRF4_THECL</name>
<feature type="transmembrane region" description="Helical" evidence="3">
    <location>
        <begin position="46"/>
        <end position="65"/>
    </location>
</feature>
<reference evidence="4 5" key="2">
    <citation type="submission" date="2018-11" db="EMBL/GenBank/DDBJ databases">
        <authorList>
            <consortium name="Pathogen Informatics"/>
        </authorList>
    </citation>
    <scope>NUCLEOTIDE SEQUENCE [LARGE SCALE GENOMIC DNA]</scope>
</reference>
<dbReference type="WBParaSite" id="TCLT_0000280401-mRNA-1">
    <property type="protein sequence ID" value="TCLT_0000280401-mRNA-1"/>
    <property type="gene ID" value="TCLT_0000280401"/>
</dbReference>
<keyword evidence="3" id="KW-1133">Transmembrane helix</keyword>
<dbReference type="InterPro" id="IPR036259">
    <property type="entry name" value="MFS_trans_sf"/>
</dbReference>
<dbReference type="PANTHER" id="PTHR10686">
    <property type="entry name" value="FOLATE TRANSPORTER"/>
    <property type="match status" value="1"/>
</dbReference>
<evidence type="ECO:0000313" key="6">
    <source>
        <dbReference type="WBParaSite" id="TCLT_0000280401-mRNA-1"/>
    </source>
</evidence>
<proteinExistence type="inferred from homology"/>
<reference evidence="6" key="1">
    <citation type="submission" date="2017-02" db="UniProtKB">
        <authorList>
            <consortium name="WormBaseParasite"/>
        </authorList>
    </citation>
    <scope>IDENTIFICATION</scope>
</reference>
<comment type="similarity">
    <text evidence="1 2">Belongs to the reduced folate carrier (RFC) transporter (TC 2.A.48) family.</text>
</comment>
<sequence length="473" mass="53762">MHWKVTTTLICAYGIVKEFRPATPFLTPYLVSSFKNFTDVELYSEIYPFWTYAYLFALVPIFFLTDILRYKPIVMLEAFSLCGTWALLLWGQTLWQMQVMQIIFGISSASEIAYFSYMYAVVDQKRYKLVTSYIRAAALVGKFFAFGLSQFLISFEYGSYLSLNQISFGSVCTVLVIAAFLPPIPSKIIKNKIENENSGLKIYGISRKYEDETSKEEDSEEKRALDAKPLNIDYGLSAYFRAVWYHMKIFKRDRAVLKWSIWWALASCGIFQVMNYVQTLWATMQTSSDTYNGLTECANTLIGALISFVVQYINVNWIAYGEHILFVTSAVIAILLIVLSYTKMVHISYVVYIVIITIYNFLITVASSNIATKLDSASYGLIFGWNTFSALVLQALLTLAVADKHGFSLSIRDQKQADTATFQFFVYGCYFVVVGLIFAAAITYKSVKYECCRSSHRETAPVDRHISSPTSVS</sequence>
<accession>A0A0N5CRF4</accession>
<feature type="transmembrane region" description="Helical" evidence="3">
    <location>
        <begin position="256"/>
        <end position="278"/>
    </location>
</feature>
<dbReference type="GO" id="GO:0090482">
    <property type="term" value="F:vitamin transmembrane transporter activity"/>
    <property type="evidence" value="ECO:0007669"/>
    <property type="project" value="InterPro"/>
</dbReference>
<dbReference type="Gene3D" id="1.20.1250.20">
    <property type="entry name" value="MFS general substrate transporter like domains"/>
    <property type="match status" value="1"/>
</dbReference>
<evidence type="ECO:0000313" key="4">
    <source>
        <dbReference type="EMBL" id="VDM98951.1"/>
    </source>
</evidence>
<keyword evidence="2 3" id="KW-0472">Membrane</keyword>
<feature type="transmembrane region" description="Helical" evidence="3">
    <location>
        <begin position="72"/>
        <end position="90"/>
    </location>
</feature>